<dbReference type="PANTHER" id="PTHR31859">
    <property type="entry name" value="TETRATRICOPEPTIDE REPEAT PROTEIN 39 FAMILY MEMBER"/>
    <property type="match status" value="1"/>
</dbReference>
<name>A0AAW2YQ61_9EUKA</name>
<dbReference type="EMBL" id="JAOPGA020000467">
    <property type="protein sequence ID" value="KAL0478784.1"/>
    <property type="molecule type" value="Genomic_DNA"/>
</dbReference>
<gene>
    <name evidence="1" type="ORF">AKO1_008346</name>
</gene>
<comment type="caution">
    <text evidence="1">The sequence shown here is derived from an EMBL/GenBank/DDBJ whole genome shotgun (WGS) entry which is preliminary data.</text>
</comment>
<keyword evidence="2" id="KW-1185">Reference proteome</keyword>
<sequence length="534" mass="60998">MNLLATKCTHYIWEGKIEEANQLLKPYTDMLPRLSVTSTLPSVFKSIVAADEEARNDAIRTIDHSFILVQKVEKYDNNMMLYLAKETIELNKLYLNGGTDPSLGFSDEQLVENFKLDLVLCAAELYFQKGFIQFFQNAYIRGMYNLHLSYKNFNTILDKANTKKPNFYCRHIIDCAKSGMGTFQWMLSLLPGAFVSILSLIGFDPSHQRGLESLKQSFDANCHMSPLSAVVLAVHYIFIPNAFDTTDIKTYRKVLDVMKERQGDSTVFPFIDGYYIKKTGGDVEEAVRLMSYAIAKCEQAYEVMPSNFAFELVQCYVLHGSYSSARDLLEKLLSPTAPNFDCSGMAATELVLMNILCGAQESEGAVEYISSKCSEKAKGVQERRVFMLISMYEFWYLRGELSNINEKCARMHLKVLKDWYDDIDDDVKLSNSMRVACIVLETCMLKRAVQPDYDLIALKLRKASALGTSKPKWNSIIKFEMADLLFKKGSKDYNKMRKLVVEANSFKNFPFDDGYRMKINLTLSYLNEEINRNS</sequence>
<dbReference type="Proteomes" id="UP001431209">
    <property type="component" value="Unassembled WGS sequence"/>
</dbReference>
<protein>
    <submittedName>
        <fullName evidence="1">Tetratricopeptide repeat protein</fullName>
    </submittedName>
</protein>
<dbReference type="AlphaFoldDB" id="A0AAW2YQ61"/>
<organism evidence="1 2">
    <name type="scientific">Acrasis kona</name>
    <dbReference type="NCBI Taxonomy" id="1008807"/>
    <lineage>
        <taxon>Eukaryota</taxon>
        <taxon>Discoba</taxon>
        <taxon>Heterolobosea</taxon>
        <taxon>Tetramitia</taxon>
        <taxon>Eutetramitia</taxon>
        <taxon>Acrasidae</taxon>
        <taxon>Acrasis</taxon>
    </lineage>
</organism>
<evidence type="ECO:0000313" key="2">
    <source>
        <dbReference type="Proteomes" id="UP001431209"/>
    </source>
</evidence>
<proteinExistence type="predicted"/>
<reference evidence="1 2" key="1">
    <citation type="submission" date="2024-03" db="EMBL/GenBank/DDBJ databases">
        <title>The Acrasis kona genome and developmental transcriptomes reveal deep origins of eukaryotic multicellular pathways.</title>
        <authorList>
            <person name="Sheikh S."/>
            <person name="Fu C.-J."/>
            <person name="Brown M.W."/>
            <person name="Baldauf S.L."/>
        </authorList>
    </citation>
    <scope>NUCLEOTIDE SEQUENCE [LARGE SCALE GENOMIC DNA]</scope>
    <source>
        <strain evidence="1 2">ATCC MYA-3509</strain>
    </source>
</reference>
<dbReference type="Pfam" id="PF10300">
    <property type="entry name" value="Iml2-TPR_39"/>
    <property type="match status" value="1"/>
</dbReference>
<evidence type="ECO:0000313" key="1">
    <source>
        <dbReference type="EMBL" id="KAL0478784.1"/>
    </source>
</evidence>
<accession>A0AAW2YQ61</accession>
<dbReference type="PANTHER" id="PTHR31859:SF1">
    <property type="entry name" value="TETRATRICOPEPTIDE REPEAT PROTEIN 39C"/>
    <property type="match status" value="1"/>
</dbReference>
<dbReference type="InterPro" id="IPR019412">
    <property type="entry name" value="IML2/TPR_39"/>
</dbReference>